<feature type="domain" description="Zinc finger CGNR" evidence="2">
    <location>
        <begin position="171"/>
        <end position="213"/>
    </location>
</feature>
<evidence type="ECO:0000313" key="3">
    <source>
        <dbReference type="EMBL" id="RKM97847.1"/>
    </source>
</evidence>
<feature type="compositionally biased region" description="Basic and acidic residues" evidence="1">
    <location>
        <begin position="30"/>
        <end position="42"/>
    </location>
</feature>
<dbReference type="Pfam" id="PF07336">
    <property type="entry name" value="ABATE"/>
    <property type="match status" value="1"/>
</dbReference>
<dbReference type="RefSeq" id="WP_050364415.1">
    <property type="nucleotide sequence ID" value="NZ_CP134822.1"/>
</dbReference>
<dbReference type="SUPFAM" id="SSF160904">
    <property type="entry name" value="Jann2411-like"/>
    <property type="match status" value="1"/>
</dbReference>
<dbReference type="PANTHER" id="PTHR35525:SF3">
    <property type="entry name" value="BLL6575 PROTEIN"/>
    <property type="match status" value="1"/>
</dbReference>
<dbReference type="InterPro" id="IPR021005">
    <property type="entry name" value="Znf_CGNR"/>
</dbReference>
<evidence type="ECO:0000259" key="2">
    <source>
        <dbReference type="Pfam" id="PF11706"/>
    </source>
</evidence>
<dbReference type="EMBL" id="JNAD02000002">
    <property type="protein sequence ID" value="RKM97847.1"/>
    <property type="molecule type" value="Genomic_DNA"/>
</dbReference>
<name>A0A420V7B8_9ACTN</name>
<dbReference type="OrthoDB" id="123307at2"/>
<feature type="compositionally biased region" description="Pro residues" evidence="1">
    <location>
        <begin position="97"/>
        <end position="109"/>
    </location>
</feature>
<evidence type="ECO:0000256" key="1">
    <source>
        <dbReference type="SAM" id="MobiDB-lite"/>
    </source>
</evidence>
<dbReference type="Proteomes" id="UP000028058">
    <property type="component" value="Unassembled WGS sequence"/>
</dbReference>
<dbReference type="AlphaFoldDB" id="A0A420V7B8"/>
<feature type="region of interest" description="Disordered" evidence="1">
    <location>
        <begin position="206"/>
        <end position="245"/>
    </location>
</feature>
<sequence>MAAASGDPRFDTGRLCLDLVATAAGPPRAPGERAEPAERLDGPERLGVWLVRSGLVPPGTALAADQDWLDRFRELRELLRRLVRAQLDGAPADPAGTPAPGPGPGPGPALGPDLDRLNALAAPAPSVIRAVPGRDGTLVRALDGGPGCAALLSDVARDAIRLLTDPVARGRLRECEGDSCSRVYLDTSRGRRRRWCSSEICGNRERVARHRRRSTARRSRPSPATRSPSSPPAATAASATASGQS</sequence>
<comment type="caution">
    <text evidence="3">The sequence shown here is derived from an EMBL/GenBank/DDBJ whole genome shotgun (WGS) entry which is preliminary data.</text>
</comment>
<protein>
    <submittedName>
        <fullName evidence="3">Zf-CGNR multi-domain protein</fullName>
    </submittedName>
</protein>
<reference evidence="3 4" key="1">
    <citation type="journal article" date="2014" name="Genome Announc.">
        <title>Draft Genome Sequence of Streptomyces fradiae ATCC 19609, a Strain Highly Sensitive to Antibiotics.</title>
        <authorList>
            <person name="Bekker O.B."/>
            <person name="Klimina K.M."/>
            <person name="Vatlin A.A."/>
            <person name="Zakharevich N.V."/>
            <person name="Kasianov A.S."/>
            <person name="Danilenko V.N."/>
        </authorList>
    </citation>
    <scope>NUCLEOTIDE SEQUENCE [LARGE SCALE GENOMIC DNA]</scope>
    <source>
        <strain evidence="3 4">ATCC 19609</strain>
    </source>
</reference>
<dbReference type="Gene3D" id="1.10.3300.10">
    <property type="entry name" value="Jann2411-like domain"/>
    <property type="match status" value="1"/>
</dbReference>
<keyword evidence="4" id="KW-1185">Reference proteome</keyword>
<dbReference type="InterPro" id="IPR010852">
    <property type="entry name" value="ABATE"/>
</dbReference>
<organism evidence="3 4">
    <name type="scientific">Streptomyces xinghaiensis</name>
    <dbReference type="NCBI Taxonomy" id="1038928"/>
    <lineage>
        <taxon>Bacteria</taxon>
        <taxon>Bacillati</taxon>
        <taxon>Actinomycetota</taxon>
        <taxon>Actinomycetes</taxon>
        <taxon>Kitasatosporales</taxon>
        <taxon>Streptomycetaceae</taxon>
        <taxon>Streptomyces</taxon>
    </lineage>
</organism>
<feature type="compositionally biased region" description="Low complexity" evidence="1">
    <location>
        <begin position="221"/>
        <end position="245"/>
    </location>
</feature>
<feature type="compositionally biased region" description="Basic residues" evidence="1">
    <location>
        <begin position="207"/>
        <end position="220"/>
    </location>
</feature>
<gene>
    <name evidence="3" type="ORF">SFRA_004635</name>
</gene>
<proteinExistence type="predicted"/>
<dbReference type="InterPro" id="IPR023286">
    <property type="entry name" value="ABATE_dom_sf"/>
</dbReference>
<accession>A0A420V7B8</accession>
<dbReference type="PANTHER" id="PTHR35525">
    <property type="entry name" value="BLL6575 PROTEIN"/>
    <property type="match status" value="1"/>
</dbReference>
<dbReference type="Pfam" id="PF11706">
    <property type="entry name" value="zf-CGNR"/>
    <property type="match status" value="1"/>
</dbReference>
<feature type="region of interest" description="Disordered" evidence="1">
    <location>
        <begin position="89"/>
        <end position="114"/>
    </location>
</feature>
<evidence type="ECO:0000313" key="4">
    <source>
        <dbReference type="Proteomes" id="UP000028058"/>
    </source>
</evidence>
<feature type="region of interest" description="Disordered" evidence="1">
    <location>
        <begin position="23"/>
        <end position="42"/>
    </location>
</feature>